<sequence>MRFIHEALSARVLFGAGTRTELRREADRLAITRALVLTTPEQATMADMVADLLEGACAGRFTGARMHTPIDVTEAALAALRDTRADGVIAIGGGSTTGLAKAIALRTGVPQIILPTTYAGSEVTAVLGETADGRKTTQRMLDVLPETVIYDVELTLGLPVAMSVTSGLNAIAHAAEALYAADVSPIVALIAEEGVRALTTALPRIVETPRNPDARSDALYGAWLCGTTLGLVGMGLHHKLCHVLGGSFDLPHAETHSVLLPYALAFNLEAAPAALAALKRATGWRDPAQGLWAFANRLGVPPSLQAIGMPESGIDQATDLAIQSQYPNPRPVTRDGVRALLHHAWRGDGPAGGGED</sequence>
<keyword evidence="3" id="KW-0520">NAD</keyword>
<comment type="caution">
    <text evidence="6">The sequence shown here is derived from an EMBL/GenBank/DDBJ whole genome shotgun (WGS) entry which is preliminary data.</text>
</comment>
<dbReference type="Pfam" id="PF00465">
    <property type="entry name" value="Fe-ADH"/>
    <property type="match status" value="1"/>
</dbReference>
<gene>
    <name evidence="6" type="ORF">FHS31_003266</name>
</gene>
<reference evidence="6 7" key="1">
    <citation type="submission" date="2020-03" db="EMBL/GenBank/DDBJ databases">
        <title>Genomic Encyclopedia of Type Strains, Phase III (KMG-III): the genomes of soil and plant-associated and newly described type strains.</title>
        <authorList>
            <person name="Whitman W."/>
        </authorList>
    </citation>
    <scope>NUCLEOTIDE SEQUENCE [LARGE SCALE GENOMIC DNA]</scope>
    <source>
        <strain evidence="6 7">CECT 8804</strain>
    </source>
</reference>
<dbReference type="Pfam" id="PF25137">
    <property type="entry name" value="ADH_Fe_C"/>
    <property type="match status" value="1"/>
</dbReference>
<evidence type="ECO:0000259" key="4">
    <source>
        <dbReference type="Pfam" id="PF00465"/>
    </source>
</evidence>
<comment type="similarity">
    <text evidence="1">Belongs to the iron-containing alcohol dehydrogenase family.</text>
</comment>
<feature type="domain" description="Fe-containing alcohol dehydrogenase-like C-terminal" evidence="5">
    <location>
        <begin position="164"/>
        <end position="345"/>
    </location>
</feature>
<dbReference type="Gene3D" id="1.20.1090.10">
    <property type="entry name" value="Dehydroquinate synthase-like - alpha domain"/>
    <property type="match status" value="1"/>
</dbReference>
<evidence type="ECO:0000313" key="7">
    <source>
        <dbReference type="Proteomes" id="UP000727456"/>
    </source>
</evidence>
<evidence type="ECO:0000313" key="6">
    <source>
        <dbReference type="EMBL" id="NIJ09629.1"/>
    </source>
</evidence>
<dbReference type="PANTHER" id="PTHR11496:SF102">
    <property type="entry name" value="ALCOHOL DEHYDROGENASE 4"/>
    <property type="match status" value="1"/>
</dbReference>
<dbReference type="InterPro" id="IPR034786">
    <property type="entry name" value="MAR"/>
</dbReference>
<organism evidence="6 7">
    <name type="scientific">Sphingomonas vulcanisoli</name>
    <dbReference type="NCBI Taxonomy" id="1658060"/>
    <lineage>
        <taxon>Bacteria</taxon>
        <taxon>Pseudomonadati</taxon>
        <taxon>Pseudomonadota</taxon>
        <taxon>Alphaproteobacteria</taxon>
        <taxon>Sphingomonadales</taxon>
        <taxon>Sphingomonadaceae</taxon>
        <taxon>Sphingomonas</taxon>
    </lineage>
</organism>
<proteinExistence type="inferred from homology"/>
<dbReference type="SUPFAM" id="SSF56796">
    <property type="entry name" value="Dehydroquinate synthase-like"/>
    <property type="match status" value="1"/>
</dbReference>
<evidence type="ECO:0000259" key="5">
    <source>
        <dbReference type="Pfam" id="PF25137"/>
    </source>
</evidence>
<dbReference type="InterPro" id="IPR039697">
    <property type="entry name" value="Alcohol_dehydrogenase_Fe"/>
</dbReference>
<dbReference type="InterPro" id="IPR001670">
    <property type="entry name" value="ADH_Fe/GldA"/>
</dbReference>
<dbReference type="RefSeq" id="WP_167075439.1">
    <property type="nucleotide sequence ID" value="NZ_JAAOZC010000015.1"/>
</dbReference>
<evidence type="ECO:0000256" key="3">
    <source>
        <dbReference type="ARBA" id="ARBA00023027"/>
    </source>
</evidence>
<protein>
    <submittedName>
        <fullName evidence="6">Alcohol dehydrogenase class IV</fullName>
    </submittedName>
</protein>
<evidence type="ECO:0000256" key="1">
    <source>
        <dbReference type="ARBA" id="ARBA00007358"/>
    </source>
</evidence>
<keyword evidence="7" id="KW-1185">Reference proteome</keyword>
<dbReference type="Gene3D" id="3.40.50.1970">
    <property type="match status" value="1"/>
</dbReference>
<feature type="domain" description="Alcohol dehydrogenase iron-type/glycerol dehydrogenase GldA" evidence="4">
    <location>
        <begin position="10"/>
        <end position="151"/>
    </location>
</feature>
<accession>A0ABX0TY25</accession>
<evidence type="ECO:0000256" key="2">
    <source>
        <dbReference type="ARBA" id="ARBA00023002"/>
    </source>
</evidence>
<name>A0ABX0TY25_9SPHN</name>
<dbReference type="Proteomes" id="UP000727456">
    <property type="component" value="Unassembled WGS sequence"/>
</dbReference>
<dbReference type="EMBL" id="JAAOZC010000015">
    <property type="protein sequence ID" value="NIJ09629.1"/>
    <property type="molecule type" value="Genomic_DNA"/>
</dbReference>
<dbReference type="CDD" id="cd08177">
    <property type="entry name" value="MAR"/>
    <property type="match status" value="1"/>
</dbReference>
<keyword evidence="2" id="KW-0560">Oxidoreductase</keyword>
<dbReference type="InterPro" id="IPR056798">
    <property type="entry name" value="ADH_Fe_C"/>
</dbReference>
<dbReference type="PANTHER" id="PTHR11496">
    <property type="entry name" value="ALCOHOL DEHYDROGENASE"/>
    <property type="match status" value="1"/>
</dbReference>